<feature type="region of interest" description="Disordered" evidence="1">
    <location>
        <begin position="1"/>
        <end position="23"/>
    </location>
</feature>
<keyword evidence="2" id="KW-0472">Membrane</keyword>
<evidence type="ECO:0000256" key="2">
    <source>
        <dbReference type="SAM" id="Phobius"/>
    </source>
</evidence>
<dbReference type="OrthoDB" id="1735038at2759"/>
<dbReference type="HOGENOM" id="CLU_976757_0_0_1"/>
<dbReference type="Proteomes" id="UP000016922">
    <property type="component" value="Unassembled WGS sequence"/>
</dbReference>
<sequence length="285" mass="32781">MNRPLLGMRPNRNRERNRPRTQHQDALQQIKSGLIACAVLSFCAIVIIFGLCRRWADNHTPITSPEAPHDPHFAFDMYIDPRDPSQGSFVQNFTYDLRYWQGSGSPIILHQVPRWSLSREGWQHTIELAHTEPLFYAMQLGAAVIYTDGRDFDAPKELTFSKANQYRIWREYSQDVLNFGMNASLPFDSTGDSRPDVSPWIVTGCAKEKERAGLYDITVSRPTFYGTSTSVGFLDVALEFCSEPTDTDQKFHFYDYDRRMAPLFSMIDFIADQKYMMKNMAGPSF</sequence>
<dbReference type="EMBL" id="KE145357">
    <property type="protein sequence ID" value="EPE33635.1"/>
    <property type="molecule type" value="Genomic_DNA"/>
</dbReference>
<dbReference type="GeneID" id="19465701"/>
<dbReference type="AlphaFoldDB" id="S3D765"/>
<gene>
    <name evidence="3" type="ORF">GLAREA_06648</name>
</gene>
<dbReference type="InterPro" id="IPR029058">
    <property type="entry name" value="AB_hydrolase_fold"/>
</dbReference>
<evidence type="ECO:0000313" key="3">
    <source>
        <dbReference type="EMBL" id="EPE33635.1"/>
    </source>
</evidence>
<keyword evidence="2" id="KW-1133">Transmembrane helix</keyword>
<dbReference type="Gene3D" id="3.40.50.1820">
    <property type="entry name" value="alpha/beta hydrolase"/>
    <property type="match status" value="1"/>
</dbReference>
<keyword evidence="4" id="KW-1185">Reference proteome</keyword>
<dbReference type="RefSeq" id="XP_008078787.1">
    <property type="nucleotide sequence ID" value="XM_008080596.1"/>
</dbReference>
<reference evidence="3 4" key="1">
    <citation type="journal article" date="2013" name="BMC Genomics">
        <title>Genomics-driven discovery of the pneumocandin biosynthetic gene cluster in the fungus Glarea lozoyensis.</title>
        <authorList>
            <person name="Chen L."/>
            <person name="Yue Q."/>
            <person name="Zhang X."/>
            <person name="Xiang M."/>
            <person name="Wang C."/>
            <person name="Li S."/>
            <person name="Che Y."/>
            <person name="Ortiz-Lopez F.J."/>
            <person name="Bills G.F."/>
            <person name="Liu X."/>
            <person name="An Z."/>
        </authorList>
    </citation>
    <scope>NUCLEOTIDE SEQUENCE [LARGE SCALE GENOMIC DNA]</scope>
    <source>
        <strain evidence="4">ATCC 20868 / MF5171</strain>
    </source>
</reference>
<keyword evidence="2" id="KW-0812">Transmembrane</keyword>
<name>S3D765_GLAL2</name>
<organism evidence="3 4">
    <name type="scientific">Glarea lozoyensis (strain ATCC 20868 / MF5171)</name>
    <dbReference type="NCBI Taxonomy" id="1116229"/>
    <lineage>
        <taxon>Eukaryota</taxon>
        <taxon>Fungi</taxon>
        <taxon>Dikarya</taxon>
        <taxon>Ascomycota</taxon>
        <taxon>Pezizomycotina</taxon>
        <taxon>Leotiomycetes</taxon>
        <taxon>Helotiales</taxon>
        <taxon>Helotiaceae</taxon>
        <taxon>Glarea</taxon>
    </lineage>
</organism>
<protein>
    <submittedName>
        <fullName evidence="3">Uncharacterized protein</fullName>
    </submittedName>
</protein>
<feature type="transmembrane region" description="Helical" evidence="2">
    <location>
        <begin position="33"/>
        <end position="51"/>
    </location>
</feature>
<evidence type="ECO:0000313" key="4">
    <source>
        <dbReference type="Proteomes" id="UP000016922"/>
    </source>
</evidence>
<dbReference type="KEGG" id="glz:GLAREA_06648"/>
<evidence type="ECO:0000256" key="1">
    <source>
        <dbReference type="SAM" id="MobiDB-lite"/>
    </source>
</evidence>
<proteinExistence type="predicted"/>
<accession>S3D765</accession>